<evidence type="ECO:0000313" key="3">
    <source>
        <dbReference type="Proteomes" id="UP000779508"/>
    </source>
</evidence>
<organism evidence="2 3">
    <name type="scientific">Alkaliphilus flagellatus</name>
    <dbReference type="NCBI Taxonomy" id="2841507"/>
    <lineage>
        <taxon>Bacteria</taxon>
        <taxon>Bacillati</taxon>
        <taxon>Bacillota</taxon>
        <taxon>Clostridia</taxon>
        <taxon>Peptostreptococcales</taxon>
        <taxon>Natronincolaceae</taxon>
        <taxon>Alkaliphilus</taxon>
    </lineage>
</organism>
<dbReference type="RefSeq" id="WP_216414476.1">
    <property type="nucleotide sequence ID" value="NZ_JAHLQK010000001.1"/>
</dbReference>
<sequence length="120" mass="12339">MKIKENKINIIFLAFISAVITWTLNHKMGYGAIVSNGIVGVLAGLFLPNTLAGTTYAASFIGMSGINVISSIFGASLGGIVIGIVLANTQEIYAGLGGKGGTTAALSTLITRTIMSLFGR</sequence>
<evidence type="ECO:0000313" key="2">
    <source>
        <dbReference type="EMBL" id="MBU5674963.1"/>
    </source>
</evidence>
<feature type="transmembrane region" description="Helical" evidence="1">
    <location>
        <begin position="60"/>
        <end position="86"/>
    </location>
</feature>
<dbReference type="Proteomes" id="UP000779508">
    <property type="component" value="Unassembled WGS sequence"/>
</dbReference>
<dbReference type="EMBL" id="JAHLQK010000001">
    <property type="protein sequence ID" value="MBU5674963.1"/>
    <property type="molecule type" value="Genomic_DNA"/>
</dbReference>
<comment type="caution">
    <text evidence="2">The sequence shown here is derived from an EMBL/GenBank/DDBJ whole genome shotgun (WGS) entry which is preliminary data.</text>
</comment>
<evidence type="ECO:0000256" key="1">
    <source>
        <dbReference type="SAM" id="Phobius"/>
    </source>
</evidence>
<protein>
    <recommendedName>
        <fullName evidence="4">Phosphotransferase system EIIC domain-containing protein</fullName>
    </recommendedName>
</protein>
<proteinExistence type="predicted"/>
<keyword evidence="1" id="KW-0812">Transmembrane</keyword>
<keyword evidence="1" id="KW-0472">Membrane</keyword>
<keyword evidence="3" id="KW-1185">Reference proteome</keyword>
<feature type="transmembrane region" description="Helical" evidence="1">
    <location>
        <begin position="7"/>
        <end position="24"/>
    </location>
</feature>
<accession>A0ABS6FXK5</accession>
<keyword evidence="1" id="KW-1133">Transmembrane helix</keyword>
<gene>
    <name evidence="2" type="ORF">KQI88_00850</name>
</gene>
<evidence type="ECO:0008006" key="4">
    <source>
        <dbReference type="Google" id="ProtNLM"/>
    </source>
</evidence>
<feature type="transmembrane region" description="Helical" evidence="1">
    <location>
        <begin position="30"/>
        <end position="48"/>
    </location>
</feature>
<name>A0ABS6FXK5_9FIRM</name>
<reference evidence="2 3" key="1">
    <citation type="submission" date="2021-06" db="EMBL/GenBank/DDBJ databases">
        <authorList>
            <person name="Sun Q."/>
            <person name="Li D."/>
        </authorList>
    </citation>
    <scope>NUCLEOTIDE SEQUENCE [LARGE SCALE GENOMIC DNA]</scope>
    <source>
        <strain evidence="2 3">MSJ-5</strain>
    </source>
</reference>